<dbReference type="InterPro" id="IPR012340">
    <property type="entry name" value="NA-bd_OB-fold"/>
</dbReference>
<evidence type="ECO:0000256" key="1">
    <source>
        <dbReference type="SAM" id="MobiDB-lite"/>
    </source>
</evidence>
<dbReference type="Gene3D" id="2.40.50.140">
    <property type="entry name" value="Nucleic acid-binding proteins"/>
    <property type="match status" value="1"/>
</dbReference>
<accession>A0A0F7SJH5</accession>
<reference evidence="2" key="1">
    <citation type="submission" date="2014-08" db="EMBL/GenBank/DDBJ databases">
        <authorList>
            <person name="Sharma Rahul"/>
            <person name="Thines Marco"/>
        </authorList>
    </citation>
    <scope>NUCLEOTIDE SEQUENCE</scope>
</reference>
<proteinExistence type="predicted"/>
<protein>
    <submittedName>
        <fullName evidence="2">Nucleic acid-binding, OB-fold</fullName>
    </submittedName>
</protein>
<feature type="compositionally biased region" description="Low complexity" evidence="1">
    <location>
        <begin position="157"/>
        <end position="176"/>
    </location>
</feature>
<dbReference type="EMBL" id="LN483249">
    <property type="protein sequence ID" value="CDZ97783.1"/>
    <property type="molecule type" value="Genomic_DNA"/>
</dbReference>
<sequence>MSILAPSTKHNITRVKRPPSAFPPSRMYYPPSMTSFYKPITTNLVHIPPDGLGSGVIEVVDDPYTIDQWLLRDESVARCSVDDAKALKQVALDIFLLNTFPCKYVELVGMIVSIDIKENSTIYTLDDGSSQNIDIRYVHNFATLARKAQDCPQPPIARTTRLSRTSTSSASTSLSSPARNGESDSKNVFKSYVPPKPLLPKTKVDSSAPGVNLVHVPKISIGDVTRVRVKVKKWMDNLQFFTQTDLFRTDLNEESLHAILVVNLRREVFPNFTQSTYLSSPFLPKRASAATSISTPKSNKANSKRTSACESPGSGRSDRSSSVEFSDISESSSVCALSNASSPLRRGTTYTPSKSDEPRSRQRDPSRIPSDQTTLDEFKLWIKEHMATLISIAWDQQTERDLDNGPVREWFSELRTLNSGSVSGWGYPRPLDQTNLVSRKGKERSHFNLSEQSLISIGNESSIDAYISSDLFSNSVSFASTSLSTSTYFHQIQSDLSSESPAGPPFSARSLTRVPHLLLYAQKIVKKTAKEWEKRRREDILREREEEKAAMGNESRRKRIKHEAWFSLVELESKQTKEGLTGWEHDEGDVVAMTTKAEDGREQETTRRRERERRKRKEESYTSKLKTPTWVAGKVLNLMEHVLAELVREGEIVSTDPARDSDGLSDFSGPIYLPLHLTTLGPVLLRLINTENASIRARSKKILPAGIKPPFGVDTQTIMRRLKSSEERWYFVSEIKVEYILDRMDKRDWIEYQRGGWRAL</sequence>
<feature type="region of interest" description="Disordered" evidence="1">
    <location>
        <begin position="592"/>
        <end position="622"/>
    </location>
</feature>
<name>A0A0F7SJH5_PHARH</name>
<organism evidence="2">
    <name type="scientific">Phaffia rhodozyma</name>
    <name type="common">Yeast</name>
    <name type="synonym">Xanthophyllomyces dendrorhous</name>
    <dbReference type="NCBI Taxonomy" id="264483"/>
    <lineage>
        <taxon>Eukaryota</taxon>
        <taxon>Fungi</taxon>
        <taxon>Dikarya</taxon>
        <taxon>Basidiomycota</taxon>
        <taxon>Agaricomycotina</taxon>
        <taxon>Tremellomycetes</taxon>
        <taxon>Cystofilobasidiales</taxon>
        <taxon>Mrakiaceae</taxon>
        <taxon>Phaffia</taxon>
    </lineage>
</organism>
<evidence type="ECO:0000313" key="2">
    <source>
        <dbReference type="EMBL" id="CDZ97783.1"/>
    </source>
</evidence>
<feature type="region of interest" description="Disordered" evidence="1">
    <location>
        <begin position="290"/>
        <end position="323"/>
    </location>
</feature>
<feature type="region of interest" description="Disordered" evidence="1">
    <location>
        <begin position="336"/>
        <end position="371"/>
    </location>
</feature>
<feature type="region of interest" description="Disordered" evidence="1">
    <location>
        <begin position="153"/>
        <end position="187"/>
    </location>
</feature>
<feature type="compositionally biased region" description="Basic and acidic residues" evidence="1">
    <location>
        <begin position="354"/>
        <end position="366"/>
    </location>
</feature>
<dbReference type="AlphaFoldDB" id="A0A0F7SJH5"/>
<feature type="compositionally biased region" description="Polar residues" evidence="1">
    <location>
        <begin position="290"/>
        <end position="309"/>
    </location>
</feature>
<feature type="compositionally biased region" description="Basic and acidic residues" evidence="1">
    <location>
        <begin position="596"/>
        <end position="609"/>
    </location>
</feature>